<comment type="caution">
    <text evidence="1">The sequence shown here is derived from an EMBL/GenBank/DDBJ whole genome shotgun (WGS) entry which is preliminary data.</text>
</comment>
<dbReference type="EMBL" id="JBHSXS010000019">
    <property type="protein sequence ID" value="MFC6883358.1"/>
    <property type="molecule type" value="Genomic_DNA"/>
</dbReference>
<protein>
    <submittedName>
        <fullName evidence="1">Uncharacterized protein</fullName>
    </submittedName>
</protein>
<reference evidence="2" key="1">
    <citation type="journal article" date="2019" name="Int. J. Syst. Evol. Microbiol.">
        <title>The Global Catalogue of Microorganisms (GCM) 10K type strain sequencing project: providing services to taxonomists for standard genome sequencing and annotation.</title>
        <authorList>
            <consortium name="The Broad Institute Genomics Platform"/>
            <consortium name="The Broad Institute Genome Sequencing Center for Infectious Disease"/>
            <person name="Wu L."/>
            <person name="Ma J."/>
        </authorList>
    </citation>
    <scope>NUCLEOTIDE SEQUENCE [LARGE SCALE GENOMIC DNA]</scope>
    <source>
        <strain evidence="2">JCM 3369</strain>
    </source>
</reference>
<evidence type="ECO:0000313" key="2">
    <source>
        <dbReference type="Proteomes" id="UP001596380"/>
    </source>
</evidence>
<dbReference type="Proteomes" id="UP001596380">
    <property type="component" value="Unassembled WGS sequence"/>
</dbReference>
<sequence length="89" mass="10281">MLERTYPVKTPDRLYRVLVDVDGWENAAPGRYVGYGAHAKYLDYDRETGRKPRPFYTVSKTQVAMIRAKYGEFTTVSYIKLGEAEWVPA</sequence>
<name>A0ABW2CRV1_9ACTN</name>
<gene>
    <name evidence="1" type="ORF">ACFQKB_26615</name>
</gene>
<dbReference type="RefSeq" id="WP_378050144.1">
    <property type="nucleotide sequence ID" value="NZ_JBHSXE010000002.1"/>
</dbReference>
<accession>A0ABW2CRV1</accession>
<keyword evidence="2" id="KW-1185">Reference proteome</keyword>
<proteinExistence type="predicted"/>
<evidence type="ECO:0000313" key="1">
    <source>
        <dbReference type="EMBL" id="MFC6883358.1"/>
    </source>
</evidence>
<organism evidence="1 2">
    <name type="scientific">Actinomadura yumaensis</name>
    <dbReference type="NCBI Taxonomy" id="111807"/>
    <lineage>
        <taxon>Bacteria</taxon>
        <taxon>Bacillati</taxon>
        <taxon>Actinomycetota</taxon>
        <taxon>Actinomycetes</taxon>
        <taxon>Streptosporangiales</taxon>
        <taxon>Thermomonosporaceae</taxon>
        <taxon>Actinomadura</taxon>
    </lineage>
</organism>